<dbReference type="Proteomes" id="UP000076532">
    <property type="component" value="Unassembled WGS sequence"/>
</dbReference>
<gene>
    <name evidence="4" type="ORF">FIBSPDRAFT_926768</name>
</gene>
<dbReference type="EMBL" id="KV417496">
    <property type="protein sequence ID" value="KZP29925.1"/>
    <property type="molecule type" value="Genomic_DNA"/>
</dbReference>
<evidence type="ECO:0000256" key="1">
    <source>
        <dbReference type="SAM" id="Coils"/>
    </source>
</evidence>
<feature type="compositionally biased region" description="Pro residues" evidence="2">
    <location>
        <begin position="1"/>
        <end position="13"/>
    </location>
</feature>
<protein>
    <submittedName>
        <fullName evidence="4">Uncharacterized protein</fullName>
    </submittedName>
</protein>
<name>A0A166SWU8_9AGAM</name>
<evidence type="ECO:0000313" key="4">
    <source>
        <dbReference type="EMBL" id="KZP29925.1"/>
    </source>
</evidence>
<accession>A0A166SWU8</accession>
<reference evidence="4 5" key="1">
    <citation type="journal article" date="2016" name="Mol. Biol. Evol.">
        <title>Comparative Genomics of Early-Diverging Mushroom-Forming Fungi Provides Insights into the Origins of Lignocellulose Decay Capabilities.</title>
        <authorList>
            <person name="Nagy L.G."/>
            <person name="Riley R."/>
            <person name="Tritt A."/>
            <person name="Adam C."/>
            <person name="Daum C."/>
            <person name="Floudas D."/>
            <person name="Sun H."/>
            <person name="Yadav J.S."/>
            <person name="Pangilinan J."/>
            <person name="Larsson K.H."/>
            <person name="Matsuura K."/>
            <person name="Barry K."/>
            <person name="Labutti K."/>
            <person name="Kuo R."/>
            <person name="Ohm R.A."/>
            <person name="Bhattacharya S.S."/>
            <person name="Shirouzu T."/>
            <person name="Yoshinaga Y."/>
            <person name="Martin F.M."/>
            <person name="Grigoriev I.V."/>
            <person name="Hibbett D.S."/>
        </authorList>
    </citation>
    <scope>NUCLEOTIDE SEQUENCE [LARGE SCALE GENOMIC DNA]</scope>
    <source>
        <strain evidence="4 5">CBS 109695</strain>
    </source>
</reference>
<feature type="region of interest" description="Disordered" evidence="2">
    <location>
        <begin position="1"/>
        <end position="34"/>
    </location>
</feature>
<keyword evidence="3" id="KW-0472">Membrane</keyword>
<keyword evidence="5" id="KW-1185">Reference proteome</keyword>
<feature type="transmembrane region" description="Helical" evidence="3">
    <location>
        <begin position="51"/>
        <end position="72"/>
    </location>
</feature>
<organism evidence="4 5">
    <name type="scientific">Athelia psychrophila</name>
    <dbReference type="NCBI Taxonomy" id="1759441"/>
    <lineage>
        <taxon>Eukaryota</taxon>
        <taxon>Fungi</taxon>
        <taxon>Dikarya</taxon>
        <taxon>Basidiomycota</taxon>
        <taxon>Agaricomycotina</taxon>
        <taxon>Agaricomycetes</taxon>
        <taxon>Agaricomycetidae</taxon>
        <taxon>Atheliales</taxon>
        <taxon>Atheliaceae</taxon>
        <taxon>Athelia</taxon>
    </lineage>
</organism>
<keyword evidence="1" id="KW-0175">Coiled coil</keyword>
<sequence length="496" mass="59853">MSSYTDPPPPSYQPAPLSTTQPENPWHEEDETEPLIPGRQKKVAWYRTSHIKCITIASAILFVVMVSCMVLSATHQNQQLMEWERDLTSKKALEKIRELEWGRQMEQKRAEQLLREKEWDRQMEEGREEEHCRELEWERQMEQTRAQEYLREKEWDHQMEERHEEERGRELEWDGHMEEKRAEQLLREKEWDHQMEERHEEEHGRELEWDRQMRQARAQEQLQKKKWEHHMVEKREEELRREKKWELAMNTSREQWEYHLREQKAREQEREQAWEHQMEEKHDEELIREGEWDVSQERRERLGLYWDQPAPGRCSAHGVRDHHAQLLNATPYRYNWLQPCEDMPIFIHGSMRTASRCERIGNEIWGHWSVKDESVCTPFFEDWRDHGCIAPGSQLRLASARLDYIPSGENGLELCDSTPHKFWDKYFPHPTTCAESHGAIWGYWESEDVTYITCGPPSCDERCGFLPTPDFQQGYTTNTFLAAREECEINQELGVE</sequence>
<keyword evidence="3" id="KW-0812">Transmembrane</keyword>
<keyword evidence="3" id="KW-1133">Transmembrane helix</keyword>
<evidence type="ECO:0000256" key="3">
    <source>
        <dbReference type="SAM" id="Phobius"/>
    </source>
</evidence>
<evidence type="ECO:0000313" key="5">
    <source>
        <dbReference type="Proteomes" id="UP000076532"/>
    </source>
</evidence>
<proteinExistence type="predicted"/>
<feature type="coiled-coil region" evidence="1">
    <location>
        <begin position="96"/>
        <end position="152"/>
    </location>
</feature>
<dbReference type="OrthoDB" id="3153758at2759"/>
<evidence type="ECO:0000256" key="2">
    <source>
        <dbReference type="SAM" id="MobiDB-lite"/>
    </source>
</evidence>
<dbReference type="AlphaFoldDB" id="A0A166SWU8"/>